<reference evidence="1 2" key="1">
    <citation type="journal article" date="2019" name="Commun. Biol.">
        <title>The bagworm genome reveals a unique fibroin gene that provides high tensile strength.</title>
        <authorList>
            <person name="Kono N."/>
            <person name="Nakamura H."/>
            <person name="Ohtoshi R."/>
            <person name="Tomita M."/>
            <person name="Numata K."/>
            <person name="Arakawa K."/>
        </authorList>
    </citation>
    <scope>NUCLEOTIDE SEQUENCE [LARGE SCALE GENOMIC DNA]</scope>
</reference>
<accession>A0A4C1UW46</accession>
<dbReference type="AlphaFoldDB" id="A0A4C1UW46"/>
<protein>
    <submittedName>
        <fullName evidence="1">Uncharacterized protein</fullName>
    </submittedName>
</protein>
<organism evidence="1 2">
    <name type="scientific">Eumeta variegata</name>
    <name type="common">Bagworm moth</name>
    <name type="synonym">Eumeta japonica</name>
    <dbReference type="NCBI Taxonomy" id="151549"/>
    <lineage>
        <taxon>Eukaryota</taxon>
        <taxon>Metazoa</taxon>
        <taxon>Ecdysozoa</taxon>
        <taxon>Arthropoda</taxon>
        <taxon>Hexapoda</taxon>
        <taxon>Insecta</taxon>
        <taxon>Pterygota</taxon>
        <taxon>Neoptera</taxon>
        <taxon>Endopterygota</taxon>
        <taxon>Lepidoptera</taxon>
        <taxon>Glossata</taxon>
        <taxon>Ditrysia</taxon>
        <taxon>Tineoidea</taxon>
        <taxon>Psychidae</taxon>
        <taxon>Oiketicinae</taxon>
        <taxon>Eumeta</taxon>
    </lineage>
</organism>
<evidence type="ECO:0000313" key="2">
    <source>
        <dbReference type="Proteomes" id="UP000299102"/>
    </source>
</evidence>
<keyword evidence="2" id="KW-1185">Reference proteome</keyword>
<dbReference type="OrthoDB" id="411823at2759"/>
<dbReference type="EMBL" id="BGZK01000230">
    <property type="protein sequence ID" value="GBP30212.1"/>
    <property type="molecule type" value="Genomic_DNA"/>
</dbReference>
<dbReference type="Proteomes" id="UP000299102">
    <property type="component" value="Unassembled WGS sequence"/>
</dbReference>
<gene>
    <name evidence="1" type="ORF">EVAR_94520_1</name>
</gene>
<proteinExistence type="predicted"/>
<name>A0A4C1UW46_EUMVA</name>
<sequence length="198" mass="22484">MCLGIGGKKARRAKNVARSIAQRRKLPHSVHIPELEIESVKDLDPTTMDRLAIVEPHIYTDGSRIEGKIVVALAEWQKCSRFIGQQRELKMVTYGMIQSVIHFAFCCIAKGDILDIVVKGREMTPFLAQSFMGHSRFAQYAYKFKLKNPSYCTCAADKTQVILHVLEQYSIPLKEYVEIKTGTSVRIVIQNFSNYSVK</sequence>
<evidence type="ECO:0000313" key="1">
    <source>
        <dbReference type="EMBL" id="GBP30212.1"/>
    </source>
</evidence>
<comment type="caution">
    <text evidence="1">The sequence shown here is derived from an EMBL/GenBank/DDBJ whole genome shotgun (WGS) entry which is preliminary data.</text>
</comment>